<evidence type="ECO:0000256" key="1">
    <source>
        <dbReference type="SAM" id="Phobius"/>
    </source>
</evidence>
<gene>
    <name evidence="2" type="ORF">LCGC14_1887960</name>
</gene>
<name>A0A0F9GNL1_9ZZZZ</name>
<organism evidence="2">
    <name type="scientific">marine sediment metagenome</name>
    <dbReference type="NCBI Taxonomy" id="412755"/>
    <lineage>
        <taxon>unclassified sequences</taxon>
        <taxon>metagenomes</taxon>
        <taxon>ecological metagenomes</taxon>
    </lineage>
</organism>
<protein>
    <submittedName>
        <fullName evidence="2">Uncharacterized protein</fullName>
    </submittedName>
</protein>
<reference evidence="2" key="1">
    <citation type="journal article" date="2015" name="Nature">
        <title>Complex archaea that bridge the gap between prokaryotes and eukaryotes.</title>
        <authorList>
            <person name="Spang A."/>
            <person name="Saw J.H."/>
            <person name="Jorgensen S.L."/>
            <person name="Zaremba-Niedzwiedzka K."/>
            <person name="Martijn J."/>
            <person name="Lind A.E."/>
            <person name="van Eijk R."/>
            <person name="Schleper C."/>
            <person name="Guy L."/>
            <person name="Ettema T.J."/>
        </authorList>
    </citation>
    <scope>NUCLEOTIDE SEQUENCE</scope>
</reference>
<dbReference type="EMBL" id="LAZR01019555">
    <property type="protein sequence ID" value="KKL92111.1"/>
    <property type="molecule type" value="Genomic_DNA"/>
</dbReference>
<dbReference type="AlphaFoldDB" id="A0A0F9GNL1"/>
<keyword evidence="1" id="KW-0472">Membrane</keyword>
<evidence type="ECO:0000313" key="2">
    <source>
        <dbReference type="EMBL" id="KKL92111.1"/>
    </source>
</evidence>
<keyword evidence="1" id="KW-0812">Transmembrane</keyword>
<sequence>MRNQDEPTPQFEPTITPPNGERVTAAALYKALYDLDLGLSARQTVILEAINDGADRTAQLRTDLETHRSDGHPYTVRAEIAKAEMKLDAKKAAVLGALLTLTTAVVTYVGAMGGLPF</sequence>
<proteinExistence type="predicted"/>
<accession>A0A0F9GNL1</accession>
<feature type="transmembrane region" description="Helical" evidence="1">
    <location>
        <begin position="92"/>
        <end position="111"/>
    </location>
</feature>
<keyword evidence="1" id="KW-1133">Transmembrane helix</keyword>
<comment type="caution">
    <text evidence="2">The sequence shown here is derived from an EMBL/GenBank/DDBJ whole genome shotgun (WGS) entry which is preliminary data.</text>
</comment>